<dbReference type="InterPro" id="IPR012340">
    <property type="entry name" value="NA-bd_OB-fold"/>
</dbReference>
<dbReference type="Proteomes" id="UP000772186">
    <property type="component" value="Unassembled WGS sequence"/>
</dbReference>
<accession>A0A953T9S7</accession>
<comment type="caution">
    <text evidence="5">The sequence shown here is derived from an EMBL/GenBank/DDBJ whole genome shotgun (WGS) entry which is preliminary data.</text>
</comment>
<dbReference type="PANTHER" id="PTHR10302:SF27">
    <property type="entry name" value="SINGLE-STRANDED DNA-BINDING PROTEIN"/>
    <property type="match status" value="1"/>
</dbReference>
<keyword evidence="1 2" id="KW-0238">DNA-binding</keyword>
<dbReference type="NCBIfam" id="TIGR00621">
    <property type="entry name" value="ssb"/>
    <property type="match status" value="1"/>
</dbReference>
<dbReference type="EMBL" id="JAIQBY010000029">
    <property type="protein sequence ID" value="MBZ4195569.1"/>
    <property type="molecule type" value="Genomic_DNA"/>
</dbReference>
<organism evidence="5 6">
    <name type="scientific">Mycoplasma tauri</name>
    <dbReference type="NCBI Taxonomy" id="547987"/>
    <lineage>
        <taxon>Bacteria</taxon>
        <taxon>Bacillati</taxon>
        <taxon>Mycoplasmatota</taxon>
        <taxon>Mollicutes</taxon>
        <taxon>Mycoplasmataceae</taxon>
        <taxon>Mycoplasma</taxon>
    </lineage>
</organism>
<dbReference type="GO" id="GO:0009295">
    <property type="term" value="C:nucleoid"/>
    <property type="evidence" value="ECO:0007669"/>
    <property type="project" value="TreeGrafter"/>
</dbReference>
<dbReference type="PROSITE" id="PS50935">
    <property type="entry name" value="SSB"/>
    <property type="match status" value="1"/>
</dbReference>
<dbReference type="SUPFAM" id="SSF50249">
    <property type="entry name" value="Nucleic acid-binding proteins"/>
    <property type="match status" value="1"/>
</dbReference>
<comment type="caution">
    <text evidence="2">Lacks conserved residue(s) required for the propagation of feature annotation.</text>
</comment>
<dbReference type="Pfam" id="PF00436">
    <property type="entry name" value="SSB"/>
    <property type="match status" value="1"/>
</dbReference>
<sequence length="160" mass="17876">MNLNKVIIIGRIASDVKYSKTNNGTSVARTRIAVSRNYNNDSEATDFIPVVAWRNTADFLNNYAPKGSLVAIEGGITTSTFTNNGQNVFVVEVRVDNLHLLEPRSIREQRQASDYSVEKQNFSFQNKSNDASKFSGFTSEESKESESNLSMNFDFGDLDE</sequence>
<name>A0A953T9S7_9MOLU</name>
<proteinExistence type="inferred from homology"/>
<dbReference type="InterPro" id="IPR011344">
    <property type="entry name" value="ssDNA-bd"/>
</dbReference>
<dbReference type="HAMAP" id="MF_00984">
    <property type="entry name" value="SSB"/>
    <property type="match status" value="1"/>
</dbReference>
<reference evidence="5 6" key="1">
    <citation type="submission" date="2021-09" db="EMBL/GenBank/DDBJ databases">
        <title>WGS of Mycoplasma sp. Zaradi2 strains.</title>
        <authorList>
            <person name="Spergser J."/>
        </authorList>
    </citation>
    <scope>NUCLEOTIDE SEQUENCE [LARGE SCALE GENOMIC DNA]</scope>
    <source>
        <strain evidence="5 6">1331</strain>
    </source>
</reference>
<dbReference type="AlphaFoldDB" id="A0A953T9S7"/>
<comment type="subunit">
    <text evidence="2">Homotetramer.</text>
</comment>
<dbReference type="Gene3D" id="2.40.50.140">
    <property type="entry name" value="Nucleic acid-binding proteins"/>
    <property type="match status" value="1"/>
</dbReference>
<feature type="region of interest" description="Disordered" evidence="4">
    <location>
        <begin position="127"/>
        <end position="160"/>
    </location>
</feature>
<protein>
    <recommendedName>
        <fullName evidence="2 3">Single-stranded DNA-binding protein</fullName>
        <shortName evidence="2">SSB</shortName>
    </recommendedName>
</protein>
<dbReference type="GO" id="GO:0003697">
    <property type="term" value="F:single-stranded DNA binding"/>
    <property type="evidence" value="ECO:0007669"/>
    <property type="project" value="UniProtKB-UniRule"/>
</dbReference>
<keyword evidence="6" id="KW-1185">Reference proteome</keyword>
<dbReference type="RefSeq" id="WP_205517085.1">
    <property type="nucleotide sequence ID" value="NZ_CP070479.1"/>
</dbReference>
<dbReference type="PIRSF" id="PIRSF002070">
    <property type="entry name" value="SSB"/>
    <property type="match status" value="1"/>
</dbReference>
<dbReference type="GO" id="GO:0006260">
    <property type="term" value="P:DNA replication"/>
    <property type="evidence" value="ECO:0007669"/>
    <property type="project" value="InterPro"/>
</dbReference>
<evidence type="ECO:0000256" key="1">
    <source>
        <dbReference type="ARBA" id="ARBA00023125"/>
    </source>
</evidence>
<gene>
    <name evidence="5" type="ORF">LAD73_02480</name>
</gene>
<dbReference type="CDD" id="cd04496">
    <property type="entry name" value="SSB_OBF"/>
    <property type="match status" value="1"/>
</dbReference>
<evidence type="ECO:0000313" key="6">
    <source>
        <dbReference type="Proteomes" id="UP000772186"/>
    </source>
</evidence>
<dbReference type="PANTHER" id="PTHR10302">
    <property type="entry name" value="SINGLE-STRANDED DNA-BINDING PROTEIN"/>
    <property type="match status" value="1"/>
</dbReference>
<evidence type="ECO:0000256" key="3">
    <source>
        <dbReference type="PIRNR" id="PIRNR002070"/>
    </source>
</evidence>
<evidence type="ECO:0000256" key="2">
    <source>
        <dbReference type="HAMAP-Rule" id="MF_00984"/>
    </source>
</evidence>
<evidence type="ECO:0000313" key="5">
    <source>
        <dbReference type="EMBL" id="MBZ4195569.1"/>
    </source>
</evidence>
<dbReference type="InterPro" id="IPR000424">
    <property type="entry name" value="Primosome_PriB/ssb"/>
</dbReference>
<evidence type="ECO:0000256" key="4">
    <source>
        <dbReference type="SAM" id="MobiDB-lite"/>
    </source>
</evidence>